<sequence>MSSSSLSNRRSFPLSLCIFAVLLIPDAAYAVSTKTPVIGGKCEIGTADVHIGGKQTQFFLKCEAAQGSERGSGVWVVKSRAASPPQSVAEHQPRTALVSSVNSEPQLHPRHPGKYPPNICVQDLSAREADPCTVPMTCLQENADNASTFLQCDQNNNRWVKRSCPDAQTFSFEQQSCITSTKQNYHRYVARQVPFGGQGGLVCVYMQCSNLNPCSQGTCNNGYCCTPSLAGVSSPILLSPSNFGTFNLAAVPSAQLFGSAIPFSQAQSPSCTPGCPRGYSGCCGTQEPSCCLRQMCPGGLPSTGRPCFNSCPTGQICVAGVCCLQVGGDPALGPTTCPSGGLPFGRCMNGLCSPGYACNPSNSMCCPQIAQTAQIPQNAVASVCPSGGVPAGSCIGGLCGTGFSCIAPSNLCCPLGAGLVRPATNPFVCPDGTQAAGACINGLCGTGFSCTGGLCCNATSQNPRCLDGSQAVGACINGMCGAGFTCTTGNVCCPSTSLVTGTVCPNGAASVGVCINNLCPAGFTCINNQCCPSTTTTTPSTITCTNPAAAVGPCLAGNTCSDGGFACDTTLNLCCPRVTAIGPCVGGVCPNGFTCFPAGAAANSQCYQTCTGTGIAVGPPLNGNLCPAGTRLIFGECCQTVRYRTPAHTSFLSENLLDSLQDSVGTCVDGSPVISGCINGACGGGFECLDNFCCSRTTSNELSFSSHSTRPLDVACETSKECVGFAEGLSTCEMGVCRCKPIAQMQGNACVRRTSHILQFNDAIPMEEENATMATTPTQNEEQKL</sequence>
<dbReference type="PANTHER" id="PTHR34150:SF7">
    <property type="entry name" value="PROTEIN CBG10108"/>
    <property type="match status" value="1"/>
</dbReference>
<accession>F1KX44</accession>
<feature type="domain" description="CC" evidence="2">
    <location>
        <begin position="465"/>
        <end position="495"/>
    </location>
</feature>
<dbReference type="EMBL" id="JI167352">
    <property type="protein sequence ID" value="ADY42448.1"/>
    <property type="molecule type" value="mRNA"/>
</dbReference>
<dbReference type="AlphaFoldDB" id="F1KX44"/>
<dbReference type="PANTHER" id="PTHR34150">
    <property type="entry name" value="PROTEIN CBG08832-RELATED"/>
    <property type="match status" value="1"/>
</dbReference>
<evidence type="ECO:0000313" key="3">
    <source>
        <dbReference type="EMBL" id="ADY42448.1"/>
    </source>
</evidence>
<proteinExistence type="evidence at transcript level"/>
<feature type="signal peptide" evidence="1">
    <location>
        <begin position="1"/>
        <end position="30"/>
    </location>
</feature>
<dbReference type="InterPro" id="IPR006150">
    <property type="entry name" value="Cys_repeat_1"/>
</dbReference>
<dbReference type="SMART" id="SM00289">
    <property type="entry name" value="WR1"/>
    <property type="match status" value="8"/>
</dbReference>
<reference evidence="3" key="1">
    <citation type="journal article" date="2011" name="Genome Res.">
        <title>Deep small RNA sequencing from the nematode Ascaris reveals conservation, functional diversification, and novel developmental profiles.</title>
        <authorList>
            <person name="Wang J."/>
            <person name="Czech B."/>
            <person name="Crunk A."/>
            <person name="Wallace A."/>
            <person name="Mitreva M."/>
            <person name="Hannon G.J."/>
            <person name="Davis R.E."/>
        </authorList>
    </citation>
    <scope>NUCLEOTIDE SEQUENCE</scope>
</reference>
<dbReference type="Pfam" id="PF04942">
    <property type="entry name" value="CC"/>
    <property type="match status" value="1"/>
</dbReference>
<feature type="chain" id="PRO_5003265694" description="CC domain-containing protein" evidence="1">
    <location>
        <begin position="31"/>
        <end position="785"/>
    </location>
</feature>
<keyword evidence="1" id="KW-0732">Signal</keyword>
<name>F1KX44_ASCSU</name>
<evidence type="ECO:0000259" key="2">
    <source>
        <dbReference type="Pfam" id="PF04942"/>
    </source>
</evidence>
<evidence type="ECO:0000256" key="1">
    <source>
        <dbReference type="SAM" id="SignalP"/>
    </source>
</evidence>
<protein>
    <recommendedName>
        <fullName evidence="2">CC domain-containing protein</fullName>
    </recommendedName>
</protein>
<dbReference type="InterPro" id="IPR007026">
    <property type="entry name" value="CC_domain"/>
</dbReference>
<organism evidence="3">
    <name type="scientific">Ascaris suum</name>
    <name type="common">Pig roundworm</name>
    <name type="synonym">Ascaris lumbricoides</name>
    <dbReference type="NCBI Taxonomy" id="6253"/>
    <lineage>
        <taxon>Eukaryota</taxon>
        <taxon>Metazoa</taxon>
        <taxon>Ecdysozoa</taxon>
        <taxon>Nematoda</taxon>
        <taxon>Chromadorea</taxon>
        <taxon>Rhabditida</taxon>
        <taxon>Spirurina</taxon>
        <taxon>Ascaridomorpha</taxon>
        <taxon>Ascaridoidea</taxon>
        <taxon>Ascarididae</taxon>
        <taxon>Ascaris</taxon>
    </lineage>
</organism>